<name>A0A5P6NEG8_9SPHN</name>
<proteinExistence type="predicted"/>
<reference evidence="2" key="1">
    <citation type="submission" date="2018-09" db="EMBL/GenBank/DDBJ databases">
        <title>Nocardia yunnanensis sp. nov., an actinomycete isolated from a soil sample.</title>
        <authorList>
            <person name="Zhang J."/>
        </authorList>
    </citation>
    <scope>NUCLEOTIDE SEQUENCE [LARGE SCALE GENOMIC DNA]</scope>
    <source>
        <strain evidence="2">21-3</strain>
    </source>
</reference>
<organism evidence="1 2">
    <name type="scientific">Qipengyuania flava</name>
    <dbReference type="NCBI Taxonomy" id="192812"/>
    <lineage>
        <taxon>Bacteria</taxon>
        <taxon>Pseudomonadati</taxon>
        <taxon>Pseudomonadota</taxon>
        <taxon>Alphaproteobacteria</taxon>
        <taxon>Sphingomonadales</taxon>
        <taxon>Erythrobacteraceae</taxon>
        <taxon>Qipengyuania</taxon>
    </lineage>
</organism>
<dbReference type="AlphaFoldDB" id="A0A5P6NEG8"/>
<evidence type="ECO:0000313" key="2">
    <source>
        <dbReference type="Proteomes" id="UP000325385"/>
    </source>
</evidence>
<protein>
    <submittedName>
        <fullName evidence="1">Uncharacterized protein</fullName>
    </submittedName>
</protein>
<dbReference type="RefSeq" id="WP_067676045.1">
    <property type="nucleotide sequence ID" value="NZ_CP032228.1"/>
</dbReference>
<sequence length="105" mass="10677">MAEILDAAPAHYAPLISPRADADRIAELLAADAPLCAAMELVGPLCGVLLSRSAGGTASGMVKIIDEVEEGNFFAEDPAIALLGAYGTALVAVIARMDGNGRLTP</sequence>
<dbReference type="EMBL" id="CP032228">
    <property type="protein sequence ID" value="QFI64392.1"/>
    <property type="molecule type" value="Genomic_DNA"/>
</dbReference>
<gene>
    <name evidence="1" type="ORF">D0Y83_14815</name>
</gene>
<accession>A0A5P6NEG8</accession>
<dbReference type="GeneID" id="69698593"/>
<evidence type="ECO:0000313" key="1">
    <source>
        <dbReference type="EMBL" id="QFI64392.1"/>
    </source>
</evidence>
<dbReference type="Proteomes" id="UP000325385">
    <property type="component" value="Chromosome"/>
</dbReference>